<dbReference type="GO" id="GO:0008080">
    <property type="term" value="F:N-acetyltransferase activity"/>
    <property type="evidence" value="ECO:0007669"/>
    <property type="project" value="TreeGrafter"/>
</dbReference>
<dbReference type="PROSITE" id="PS51186">
    <property type="entry name" value="GNAT"/>
    <property type="match status" value="1"/>
</dbReference>
<gene>
    <name evidence="2" type="ORF">METZ01_LOCUS344796</name>
</gene>
<dbReference type="AlphaFoldDB" id="A0A382R456"/>
<dbReference type="PANTHER" id="PTHR42919">
    <property type="entry name" value="N-ALPHA-ACETYLTRANSFERASE"/>
    <property type="match status" value="1"/>
</dbReference>
<dbReference type="EMBL" id="UINC01118669">
    <property type="protein sequence ID" value="SVC91942.1"/>
    <property type="molecule type" value="Genomic_DNA"/>
</dbReference>
<accession>A0A382R456</accession>
<proteinExistence type="predicted"/>
<organism evidence="2">
    <name type="scientific">marine metagenome</name>
    <dbReference type="NCBI Taxonomy" id="408172"/>
    <lineage>
        <taxon>unclassified sequences</taxon>
        <taxon>metagenomes</taxon>
        <taxon>ecological metagenomes</taxon>
    </lineage>
</organism>
<dbReference type="InterPro" id="IPR000182">
    <property type="entry name" value="GNAT_dom"/>
</dbReference>
<dbReference type="InterPro" id="IPR051556">
    <property type="entry name" value="N-term/lysine_N-AcTrnsfr"/>
</dbReference>
<dbReference type="GO" id="GO:0031415">
    <property type="term" value="C:NatA complex"/>
    <property type="evidence" value="ECO:0007669"/>
    <property type="project" value="TreeGrafter"/>
</dbReference>
<sequence>MSISIEKVSYRNMKDVRILETVLSNWFKNPKELNLIEPRMKYPFKFKKWVALTYKNSDIESFVLKEIKWIVGIGNIIFNEDNKRAHALHIFIDEKYRRKGLATKMLQHLESLARDKKMSVLTLRVMPKNEPAINLYEKMGFEEYLNTREHLPNSNNANNGATILQKLLG</sequence>
<name>A0A382R456_9ZZZZ</name>
<evidence type="ECO:0000259" key="1">
    <source>
        <dbReference type="PROSITE" id="PS51186"/>
    </source>
</evidence>
<evidence type="ECO:0000313" key="2">
    <source>
        <dbReference type="EMBL" id="SVC91942.1"/>
    </source>
</evidence>
<protein>
    <recommendedName>
        <fullName evidence="1">N-acetyltransferase domain-containing protein</fullName>
    </recommendedName>
</protein>
<dbReference type="GO" id="GO:0007064">
    <property type="term" value="P:mitotic sister chromatid cohesion"/>
    <property type="evidence" value="ECO:0007669"/>
    <property type="project" value="TreeGrafter"/>
</dbReference>
<dbReference type="Pfam" id="PF00583">
    <property type="entry name" value="Acetyltransf_1"/>
    <property type="match status" value="1"/>
</dbReference>
<dbReference type="InterPro" id="IPR016181">
    <property type="entry name" value="Acyl_CoA_acyltransferase"/>
</dbReference>
<reference evidence="2" key="1">
    <citation type="submission" date="2018-05" db="EMBL/GenBank/DDBJ databases">
        <authorList>
            <person name="Lanie J.A."/>
            <person name="Ng W.-L."/>
            <person name="Kazmierczak K.M."/>
            <person name="Andrzejewski T.M."/>
            <person name="Davidsen T.M."/>
            <person name="Wayne K.J."/>
            <person name="Tettelin H."/>
            <person name="Glass J.I."/>
            <person name="Rusch D."/>
            <person name="Podicherti R."/>
            <person name="Tsui H.-C.T."/>
            <person name="Winkler M.E."/>
        </authorList>
    </citation>
    <scope>NUCLEOTIDE SEQUENCE</scope>
</reference>
<dbReference type="CDD" id="cd04301">
    <property type="entry name" value="NAT_SF"/>
    <property type="match status" value="1"/>
</dbReference>
<dbReference type="Gene3D" id="3.40.630.30">
    <property type="match status" value="1"/>
</dbReference>
<feature type="domain" description="N-acetyltransferase" evidence="1">
    <location>
        <begin position="3"/>
        <end position="169"/>
    </location>
</feature>
<dbReference type="PANTHER" id="PTHR42919:SF20">
    <property type="entry name" value="GCN5-RELATED N-ACETYLTRANSFERASE 10, CHLOROPLASTIC"/>
    <property type="match status" value="1"/>
</dbReference>
<dbReference type="SUPFAM" id="SSF55729">
    <property type="entry name" value="Acyl-CoA N-acyltransferases (Nat)"/>
    <property type="match status" value="1"/>
</dbReference>